<dbReference type="PANTHER" id="PTHR47843">
    <property type="entry name" value="BTB DOMAIN-CONTAINING PROTEIN-RELATED"/>
    <property type="match status" value="1"/>
</dbReference>
<dbReference type="PROSITE" id="PS50097">
    <property type="entry name" value="BTB"/>
    <property type="match status" value="1"/>
</dbReference>
<feature type="domain" description="BTB" evidence="2">
    <location>
        <begin position="26"/>
        <end position="99"/>
    </location>
</feature>
<dbReference type="Proteomes" id="UP000244855">
    <property type="component" value="Unassembled WGS sequence"/>
</dbReference>
<dbReference type="SUPFAM" id="SSF54695">
    <property type="entry name" value="POZ domain"/>
    <property type="match status" value="1"/>
</dbReference>
<dbReference type="PANTHER" id="PTHR47843:SF2">
    <property type="entry name" value="BTB DOMAIN-CONTAINING PROTEIN"/>
    <property type="match status" value="1"/>
</dbReference>
<dbReference type="STRING" id="97972.A0A2V1DG66"/>
<dbReference type="CDD" id="cd18186">
    <property type="entry name" value="BTB_POZ_ZBTB_KLHL-like"/>
    <property type="match status" value="1"/>
</dbReference>
<accession>A0A2V1DG66</accession>
<organism evidence="3 4">
    <name type="scientific">Periconia macrospinosa</name>
    <dbReference type="NCBI Taxonomy" id="97972"/>
    <lineage>
        <taxon>Eukaryota</taxon>
        <taxon>Fungi</taxon>
        <taxon>Dikarya</taxon>
        <taxon>Ascomycota</taxon>
        <taxon>Pezizomycotina</taxon>
        <taxon>Dothideomycetes</taxon>
        <taxon>Pleosporomycetidae</taxon>
        <taxon>Pleosporales</taxon>
        <taxon>Massarineae</taxon>
        <taxon>Periconiaceae</taxon>
        <taxon>Periconia</taxon>
    </lineage>
</organism>
<protein>
    <recommendedName>
        <fullName evidence="2">BTB domain-containing protein</fullName>
    </recommendedName>
</protein>
<dbReference type="Gene3D" id="3.30.710.10">
    <property type="entry name" value="Potassium Channel Kv1.1, Chain A"/>
    <property type="match status" value="1"/>
</dbReference>
<sequence length="140" mass="16282">MASPHKRSAEESISRTPKKSRRSFDVDSFFKVVVGRKPDQKTFLVHEEIICERSEFFRRAMNGNWAESTDRIVKLPEDRVEIFETYLNLIYTGKIPTELHAVPPTLDQMLSEYECLFRLYILAEKLQDIDAKNAAIESVL</sequence>
<dbReference type="OrthoDB" id="1022638at2759"/>
<evidence type="ECO:0000313" key="3">
    <source>
        <dbReference type="EMBL" id="PVH96593.1"/>
    </source>
</evidence>
<dbReference type="Pfam" id="PF00651">
    <property type="entry name" value="BTB"/>
    <property type="match status" value="1"/>
</dbReference>
<reference evidence="3 4" key="1">
    <citation type="journal article" date="2018" name="Sci. Rep.">
        <title>Comparative genomics provides insights into the lifestyle and reveals functional heterogeneity of dark septate endophytic fungi.</title>
        <authorList>
            <person name="Knapp D.G."/>
            <person name="Nemeth J.B."/>
            <person name="Barry K."/>
            <person name="Hainaut M."/>
            <person name="Henrissat B."/>
            <person name="Johnson J."/>
            <person name="Kuo A."/>
            <person name="Lim J.H.P."/>
            <person name="Lipzen A."/>
            <person name="Nolan M."/>
            <person name="Ohm R.A."/>
            <person name="Tamas L."/>
            <person name="Grigoriev I.V."/>
            <person name="Spatafora J.W."/>
            <person name="Nagy L.G."/>
            <person name="Kovacs G.M."/>
        </authorList>
    </citation>
    <scope>NUCLEOTIDE SEQUENCE [LARGE SCALE GENOMIC DNA]</scope>
    <source>
        <strain evidence="3 4">DSE2036</strain>
    </source>
</reference>
<feature type="non-terminal residue" evidence="3">
    <location>
        <position position="140"/>
    </location>
</feature>
<gene>
    <name evidence="3" type="ORF">DM02DRAFT_569316</name>
</gene>
<dbReference type="InterPro" id="IPR000210">
    <property type="entry name" value="BTB/POZ_dom"/>
</dbReference>
<dbReference type="AlphaFoldDB" id="A0A2V1DG66"/>
<evidence type="ECO:0000259" key="2">
    <source>
        <dbReference type="PROSITE" id="PS50097"/>
    </source>
</evidence>
<evidence type="ECO:0000313" key="4">
    <source>
        <dbReference type="Proteomes" id="UP000244855"/>
    </source>
</evidence>
<evidence type="ECO:0000256" key="1">
    <source>
        <dbReference type="SAM" id="MobiDB-lite"/>
    </source>
</evidence>
<keyword evidence="4" id="KW-1185">Reference proteome</keyword>
<proteinExistence type="predicted"/>
<name>A0A2V1DG66_9PLEO</name>
<dbReference type="EMBL" id="KZ805460">
    <property type="protein sequence ID" value="PVH96593.1"/>
    <property type="molecule type" value="Genomic_DNA"/>
</dbReference>
<feature type="region of interest" description="Disordered" evidence="1">
    <location>
        <begin position="1"/>
        <end position="20"/>
    </location>
</feature>
<dbReference type="InterPro" id="IPR011333">
    <property type="entry name" value="SKP1/BTB/POZ_sf"/>
</dbReference>